<sequence>MAGPVSEVLQALSEREREGAEPLAELHRLRALLLALPLPSVRELTSVLQFAVIFNLLNSEHREQIEVCVSILERLLQAVEPLYLAQNFKEQLQNGLQHPDDSVQILALSQIGRIVEDSVAVTAILNTPELLKGLIQSIGSERILVAKEAIHSLSRVAQSKAGLDALFMTCTLQDLTNVMATSDVIRYRIYELMVEISSVSPVSLGYCVNSGLLSQLINEMMGEDVLIRANAIEMITALLKTPQGRHYLAQQGVINKISNMIIGAASDPFSGFYLPNLVKFFGHLAIMDGPQQICERYPAFVEKVIEMVQGQELTMVGVGLDTLEILGSSIEGKQVLNKTGSAFQDLLRKLGNLLSGANMDVQSRCLDAVASLLYLSADQQTDDLLGMMESWFQALHSRPLEMFRTMSAQPFPEIHIGALKVFTAIAGQPWGQRLMLATPGFMEYIVDRSVEPDKDSKDAKFELVKTLVGSKTTAEILGNQHYLMLRGYLREGPYFVKTVTAVAVEGSE</sequence>
<keyword evidence="8" id="KW-1185">Reference proteome</keyword>
<evidence type="ECO:0000256" key="6">
    <source>
        <dbReference type="ARBA" id="ARBA00064552"/>
    </source>
</evidence>
<dbReference type="STRING" id="7868.ENSCMIP00000033634"/>
<reference evidence="7" key="5">
    <citation type="submission" date="2025-09" db="UniProtKB">
        <authorList>
            <consortium name="Ensembl"/>
        </authorList>
    </citation>
    <scope>IDENTIFICATION</scope>
</reference>
<dbReference type="GeneTree" id="ENSGT00390000013040"/>
<evidence type="ECO:0000313" key="8">
    <source>
        <dbReference type="Proteomes" id="UP000314986"/>
    </source>
</evidence>
<organism evidence="7 8">
    <name type="scientific">Callorhinchus milii</name>
    <name type="common">Ghost shark</name>
    <dbReference type="NCBI Taxonomy" id="7868"/>
    <lineage>
        <taxon>Eukaryota</taxon>
        <taxon>Metazoa</taxon>
        <taxon>Chordata</taxon>
        <taxon>Craniata</taxon>
        <taxon>Vertebrata</taxon>
        <taxon>Chondrichthyes</taxon>
        <taxon>Holocephali</taxon>
        <taxon>Chimaeriformes</taxon>
        <taxon>Callorhinchidae</taxon>
        <taxon>Callorhinchus</taxon>
    </lineage>
</organism>
<dbReference type="OMA" id="WGQEYIS"/>
<dbReference type="InterPro" id="IPR019538">
    <property type="entry name" value="PSMD5"/>
</dbReference>
<dbReference type="GeneID" id="103184653"/>
<keyword evidence="4" id="KW-0143">Chaperone</keyword>
<evidence type="ECO:0000256" key="4">
    <source>
        <dbReference type="ARBA" id="ARBA00023186"/>
    </source>
</evidence>
<dbReference type="PANTHER" id="PTHR13554">
    <property type="entry name" value="26S PROTEASOME NON-ATPASE REGULATORY SUBUNIT 5-RELATED"/>
    <property type="match status" value="1"/>
</dbReference>
<reference evidence="8" key="3">
    <citation type="journal article" date="2014" name="Nature">
        <title>Elephant shark genome provides unique insights into gnathostome evolution.</title>
        <authorList>
            <consortium name="International Elephant Shark Genome Sequencing Consortium"/>
            <person name="Venkatesh B."/>
            <person name="Lee A.P."/>
            <person name="Ravi V."/>
            <person name="Maurya A.K."/>
            <person name="Lian M.M."/>
            <person name="Swann J.B."/>
            <person name="Ohta Y."/>
            <person name="Flajnik M.F."/>
            <person name="Sutoh Y."/>
            <person name="Kasahara M."/>
            <person name="Hoon S."/>
            <person name="Gangu V."/>
            <person name="Roy S.W."/>
            <person name="Irimia M."/>
            <person name="Korzh V."/>
            <person name="Kondrychyn I."/>
            <person name="Lim Z.W."/>
            <person name="Tay B.H."/>
            <person name="Tohari S."/>
            <person name="Kong K.W."/>
            <person name="Ho S."/>
            <person name="Lorente-Galdos B."/>
            <person name="Quilez J."/>
            <person name="Marques-Bonet T."/>
            <person name="Raney B.J."/>
            <person name="Ingham P.W."/>
            <person name="Tay A."/>
            <person name="Hillier L.W."/>
            <person name="Minx P."/>
            <person name="Boehm T."/>
            <person name="Wilson R.K."/>
            <person name="Brenner S."/>
            <person name="Warren W.C."/>
        </authorList>
    </citation>
    <scope>NUCLEOTIDE SEQUENCE [LARGE SCALE GENOMIC DNA]</scope>
</reference>
<dbReference type="GO" id="GO:0043248">
    <property type="term" value="P:proteasome assembly"/>
    <property type="evidence" value="ECO:0007669"/>
    <property type="project" value="InterPro"/>
</dbReference>
<dbReference type="Gene3D" id="1.25.10.10">
    <property type="entry name" value="Leucine-rich Repeat Variant"/>
    <property type="match status" value="2"/>
</dbReference>
<keyword evidence="3" id="KW-0007">Acetylation</keyword>
<dbReference type="InterPro" id="IPR016024">
    <property type="entry name" value="ARM-type_fold"/>
</dbReference>
<name>A0A4W3IT21_CALMI</name>
<dbReference type="InterPro" id="IPR011989">
    <property type="entry name" value="ARM-like"/>
</dbReference>
<dbReference type="Ensembl" id="ENSCMIT00000034142.1">
    <property type="protein sequence ID" value="ENSCMIP00000033634.1"/>
    <property type="gene ID" value="ENSCMIG00000014320.1"/>
</dbReference>
<dbReference type="OrthoDB" id="10250600at2759"/>
<dbReference type="CTD" id="5711"/>
<reference evidence="8" key="1">
    <citation type="journal article" date="2006" name="Science">
        <title>Ancient noncoding elements conserved in the human genome.</title>
        <authorList>
            <person name="Venkatesh B."/>
            <person name="Kirkness E.F."/>
            <person name="Loh Y.H."/>
            <person name="Halpern A.L."/>
            <person name="Lee A.P."/>
            <person name="Johnson J."/>
            <person name="Dandona N."/>
            <person name="Viswanathan L.D."/>
            <person name="Tay A."/>
            <person name="Venter J.C."/>
            <person name="Strausberg R.L."/>
            <person name="Brenner S."/>
        </authorList>
    </citation>
    <scope>NUCLEOTIDE SEQUENCE [LARGE SCALE GENOMIC DNA]</scope>
</reference>
<evidence type="ECO:0000256" key="2">
    <source>
        <dbReference type="ARBA" id="ARBA00014933"/>
    </source>
</evidence>
<dbReference type="FunFam" id="1.25.10.10:FF:000208">
    <property type="entry name" value="26S proteasome non-ATPase regulatory subunit 5"/>
    <property type="match status" value="1"/>
</dbReference>
<dbReference type="SUPFAM" id="SSF48371">
    <property type="entry name" value="ARM repeat"/>
    <property type="match status" value="1"/>
</dbReference>
<evidence type="ECO:0000256" key="1">
    <source>
        <dbReference type="ARBA" id="ARBA00006823"/>
    </source>
</evidence>
<comment type="subunit">
    <text evidence="6">Interacts with PSMC1, PSMC2, PSMD1 and PSMD6. Part of transient complex containing PSMD5, PSMC2, PSMC1 and PSMD2 formed during the assembly of the 26S proteasome.</text>
</comment>
<protein>
    <recommendedName>
        <fullName evidence="2">26S proteasome non-ATPase regulatory subunit 5</fullName>
    </recommendedName>
</protein>
<dbReference type="KEGG" id="cmk:103184653"/>
<dbReference type="Proteomes" id="UP000314986">
    <property type="component" value="Unassembled WGS sequence"/>
</dbReference>
<evidence type="ECO:0000313" key="7">
    <source>
        <dbReference type="Ensembl" id="ENSCMIP00000033634.1"/>
    </source>
</evidence>
<reference evidence="7" key="4">
    <citation type="submission" date="2025-08" db="UniProtKB">
        <authorList>
            <consortium name="Ensembl"/>
        </authorList>
    </citation>
    <scope>IDENTIFICATION</scope>
</reference>
<evidence type="ECO:0000256" key="5">
    <source>
        <dbReference type="ARBA" id="ARBA00055861"/>
    </source>
</evidence>
<comment type="similarity">
    <text evidence="1">Belongs to the proteasome subunit S5B/HSM3 family.</text>
</comment>
<accession>A0A4W3IT21</accession>
<dbReference type="Pfam" id="PF10508">
    <property type="entry name" value="Proteasom_PSMB"/>
    <property type="match status" value="1"/>
</dbReference>
<reference evidence="8" key="2">
    <citation type="journal article" date="2007" name="PLoS Biol.">
        <title>Survey sequencing and comparative analysis of the elephant shark (Callorhinchus milii) genome.</title>
        <authorList>
            <person name="Venkatesh B."/>
            <person name="Kirkness E.F."/>
            <person name="Loh Y.H."/>
            <person name="Halpern A.L."/>
            <person name="Lee A.P."/>
            <person name="Johnson J."/>
            <person name="Dandona N."/>
            <person name="Viswanathan L.D."/>
            <person name="Tay A."/>
            <person name="Venter J.C."/>
            <person name="Strausberg R.L."/>
            <person name="Brenner S."/>
        </authorList>
    </citation>
    <scope>NUCLEOTIDE SEQUENCE [LARGE SCALE GENOMIC DNA]</scope>
</reference>
<dbReference type="PANTHER" id="PTHR13554:SF10">
    <property type="entry name" value="26S PROTEASOME NON-ATPASE REGULATORY SUBUNIT 5"/>
    <property type="match status" value="1"/>
</dbReference>
<comment type="function">
    <text evidence="5">Acts as a chaperone during the assembly of the 26S proteasome, specifically of the base subcomplex of the PA700/19S regulatory complex (RC). In the initial step of the base subcomplex assembly is part of an intermediate PSMD5:PSMC2:PSMC1:PSMD2 module which probably assembles with a PSMD10:PSMC4:PSMC5:PAAF1 module followed by dissociation of PSMD5.</text>
</comment>
<proteinExistence type="inferred from homology"/>
<gene>
    <name evidence="7" type="primary">psmd5</name>
</gene>
<dbReference type="GO" id="GO:0005829">
    <property type="term" value="C:cytosol"/>
    <property type="evidence" value="ECO:0007669"/>
    <property type="project" value="TreeGrafter"/>
</dbReference>
<dbReference type="AlphaFoldDB" id="A0A4W3IT21"/>
<dbReference type="InParanoid" id="A0A4W3IT21"/>
<evidence type="ECO:0000256" key="3">
    <source>
        <dbReference type="ARBA" id="ARBA00022990"/>
    </source>
</evidence>